<comment type="cofactor">
    <cofactor evidence="1">
        <name>pyridoxal 5'-phosphate</name>
        <dbReference type="ChEBI" id="CHEBI:597326"/>
    </cofactor>
</comment>
<dbReference type="InterPro" id="IPR015421">
    <property type="entry name" value="PyrdxlP-dep_Trfase_major"/>
</dbReference>
<comment type="similarity">
    <text evidence="5 8">Belongs to the DegT/DnrJ/EryC1 family.</text>
</comment>
<dbReference type="PANTHER" id="PTHR30244:SF30">
    <property type="entry name" value="BLR5990 PROTEIN"/>
    <property type="match status" value="1"/>
</dbReference>
<keyword evidence="10" id="KW-1185">Reference proteome</keyword>
<reference evidence="9 10" key="1">
    <citation type="submission" date="2020-08" db="EMBL/GenBank/DDBJ databases">
        <title>Genomic Encyclopedia of Type Strains, Phase III (KMG-III): the genomes of soil and plant-associated and newly described type strains.</title>
        <authorList>
            <person name="Whitman W."/>
        </authorList>
    </citation>
    <scope>NUCLEOTIDE SEQUENCE [LARGE SCALE GENOMIC DNA]</scope>
    <source>
        <strain evidence="9 10">CECT 8234</strain>
    </source>
</reference>
<dbReference type="GO" id="GO:0000271">
    <property type="term" value="P:polysaccharide biosynthetic process"/>
    <property type="evidence" value="ECO:0007669"/>
    <property type="project" value="TreeGrafter"/>
</dbReference>
<evidence type="ECO:0000256" key="4">
    <source>
        <dbReference type="ARBA" id="ARBA00022898"/>
    </source>
</evidence>
<dbReference type="NCBIfam" id="TIGR04181">
    <property type="entry name" value="NHT_00031"/>
    <property type="match status" value="1"/>
</dbReference>
<evidence type="ECO:0000256" key="7">
    <source>
        <dbReference type="PIRSR" id="PIRSR000390-2"/>
    </source>
</evidence>
<dbReference type="EMBL" id="JACHXW010000017">
    <property type="protein sequence ID" value="MBB3154640.1"/>
    <property type="molecule type" value="Genomic_DNA"/>
</dbReference>
<dbReference type="SUPFAM" id="SSF53383">
    <property type="entry name" value="PLP-dependent transferases"/>
    <property type="match status" value="1"/>
</dbReference>
<feature type="modified residue" description="N6-(pyridoxal phosphate)lysine" evidence="7">
    <location>
        <position position="221"/>
    </location>
</feature>
<feature type="active site" description="Proton acceptor" evidence="6">
    <location>
        <position position="221"/>
    </location>
</feature>
<dbReference type="FunFam" id="3.40.640.10:FF:000090">
    <property type="entry name" value="Pyridoxal phosphate-dependent aminotransferase"/>
    <property type="match status" value="1"/>
</dbReference>
<dbReference type="PANTHER" id="PTHR30244">
    <property type="entry name" value="TRANSAMINASE"/>
    <property type="match status" value="1"/>
</dbReference>
<dbReference type="Pfam" id="PF01041">
    <property type="entry name" value="DegT_DnrJ_EryC1"/>
    <property type="match status" value="1"/>
</dbReference>
<gene>
    <name evidence="9" type="ORF">FHS16_004722</name>
</gene>
<protein>
    <submittedName>
        <fullName evidence="9">Perosamine synthetase</fullName>
        <ecNumber evidence="9">2.6.1.102</ecNumber>
    </submittedName>
</protein>
<organism evidence="9 10">
    <name type="scientific">Paenibacillus endophyticus</name>
    <dbReference type="NCBI Taxonomy" id="1294268"/>
    <lineage>
        <taxon>Bacteria</taxon>
        <taxon>Bacillati</taxon>
        <taxon>Bacillota</taxon>
        <taxon>Bacilli</taxon>
        <taxon>Bacillales</taxon>
        <taxon>Paenibacillaceae</taxon>
        <taxon>Paenibacillus</taxon>
    </lineage>
</organism>
<dbReference type="EC" id="2.6.1.102" evidence="9"/>
<dbReference type="Gene3D" id="3.40.640.10">
    <property type="entry name" value="Type I PLP-dependent aspartate aminotransferase-like (Major domain)"/>
    <property type="match status" value="1"/>
</dbReference>
<evidence type="ECO:0000313" key="9">
    <source>
        <dbReference type="EMBL" id="MBB3154640.1"/>
    </source>
</evidence>
<evidence type="ECO:0000256" key="1">
    <source>
        <dbReference type="ARBA" id="ARBA00001933"/>
    </source>
</evidence>
<evidence type="ECO:0000313" key="10">
    <source>
        <dbReference type="Proteomes" id="UP000518605"/>
    </source>
</evidence>
<evidence type="ECO:0000256" key="2">
    <source>
        <dbReference type="ARBA" id="ARBA00022576"/>
    </source>
</evidence>
<evidence type="ECO:0000256" key="5">
    <source>
        <dbReference type="ARBA" id="ARBA00037999"/>
    </source>
</evidence>
<dbReference type="InterPro" id="IPR015424">
    <property type="entry name" value="PyrdxlP-dep_Trfase"/>
</dbReference>
<dbReference type="CDD" id="cd00616">
    <property type="entry name" value="AHBA_syn"/>
    <property type="match status" value="1"/>
</dbReference>
<comment type="caution">
    <text evidence="9">The sequence shown here is derived from an EMBL/GenBank/DDBJ whole genome shotgun (WGS) entry which is preliminary data.</text>
</comment>
<dbReference type="PIRSF" id="PIRSF000390">
    <property type="entry name" value="PLP_StrS"/>
    <property type="match status" value="1"/>
</dbReference>
<proteinExistence type="inferred from homology"/>
<dbReference type="RefSeq" id="WP_183568422.1">
    <property type="nucleotide sequence ID" value="NZ_CBCSLB010000017.1"/>
</dbReference>
<keyword evidence="3 9" id="KW-0808">Transferase</keyword>
<evidence type="ECO:0000256" key="8">
    <source>
        <dbReference type="RuleBase" id="RU004508"/>
    </source>
</evidence>
<dbReference type="Proteomes" id="UP000518605">
    <property type="component" value="Unassembled WGS sequence"/>
</dbReference>
<dbReference type="GO" id="GO:0030170">
    <property type="term" value="F:pyridoxal phosphate binding"/>
    <property type="evidence" value="ECO:0007669"/>
    <property type="project" value="TreeGrafter"/>
</dbReference>
<dbReference type="AlphaFoldDB" id="A0A7W5CBH8"/>
<dbReference type="GO" id="GO:0102933">
    <property type="term" value="F:GDP-4-dehydro-6-deoxy-D-mannose-4-aminotransferase activity"/>
    <property type="evidence" value="ECO:0007669"/>
    <property type="project" value="UniProtKB-EC"/>
</dbReference>
<evidence type="ECO:0000256" key="6">
    <source>
        <dbReference type="PIRSR" id="PIRSR000390-1"/>
    </source>
</evidence>
<keyword evidence="2 9" id="KW-0032">Aminotransferase</keyword>
<dbReference type="Gene3D" id="3.90.1150.10">
    <property type="entry name" value="Aspartate Aminotransferase, domain 1"/>
    <property type="match status" value="1"/>
</dbReference>
<name>A0A7W5CBH8_9BACL</name>
<dbReference type="InterPro" id="IPR015422">
    <property type="entry name" value="PyrdxlP-dep_Trfase_small"/>
</dbReference>
<keyword evidence="4 7" id="KW-0663">Pyridoxal phosphate</keyword>
<sequence length="391" mass="43888">MSRERLPTLILETLQQALSNPKNFTALHEPAFQGSEWEYIKECLDTGWVSSVGQYVDQFERNLAEYTGSPYAIAVMNGTAALHISLLLAGVQANDEVLIPSLTFVATANAVSYCGAIPHLIDVANQTMGVDPVKLDQYLQEIVYVKTDGYAYNRQTGRRISVVVPMHTFGHPVELDALVEVCERYRLVMVEDAAESLGSYYKGHHTGTYGKLAALSFNGNKIITTGGGGAVLTADEGIAKRVKHLTTTAKIPHRWAFHHDETAFNMRMPNLNAALGCAQLEQLPDFLIRKRKLAQRYKESLLQVDGVQWFEEQNHVSSNYWLNAIILDQSDERLRNQILDATNEAGIMTRPIWTPMHRLLMYQDCPRMDLSTTEELEMRVINIPSSVTLME</sequence>
<evidence type="ECO:0000256" key="3">
    <source>
        <dbReference type="ARBA" id="ARBA00022679"/>
    </source>
</evidence>
<accession>A0A7W5CBH8</accession>
<dbReference type="InterPro" id="IPR000653">
    <property type="entry name" value="DegT/StrS_aminotransferase"/>
</dbReference>
<dbReference type="InterPro" id="IPR026385">
    <property type="entry name" value="LegC-like"/>
</dbReference>